<evidence type="ECO:0000256" key="2">
    <source>
        <dbReference type="ARBA" id="ARBA00022840"/>
    </source>
</evidence>
<dbReference type="Gene3D" id="1.25.40.10">
    <property type="entry name" value="Tetratricopeptide repeat domain"/>
    <property type="match status" value="1"/>
</dbReference>
<keyword evidence="5" id="KW-1185">Reference proteome</keyword>
<proteinExistence type="predicted"/>
<gene>
    <name evidence="4" type="ORF">E0H73_38685</name>
</gene>
<keyword evidence="2" id="KW-0067">ATP-binding</keyword>
<organism evidence="4 5">
    <name type="scientific">Kribbella pittospori</name>
    <dbReference type="NCBI Taxonomy" id="722689"/>
    <lineage>
        <taxon>Bacteria</taxon>
        <taxon>Bacillati</taxon>
        <taxon>Actinomycetota</taxon>
        <taxon>Actinomycetes</taxon>
        <taxon>Propionibacteriales</taxon>
        <taxon>Kribbellaceae</taxon>
        <taxon>Kribbella</taxon>
    </lineage>
</organism>
<dbReference type="PROSITE" id="PS50043">
    <property type="entry name" value="HTH_LUXR_2"/>
    <property type="match status" value="1"/>
</dbReference>
<evidence type="ECO:0000313" key="5">
    <source>
        <dbReference type="Proteomes" id="UP000291144"/>
    </source>
</evidence>
<evidence type="ECO:0000256" key="1">
    <source>
        <dbReference type="ARBA" id="ARBA00022741"/>
    </source>
</evidence>
<dbReference type="InterPro" id="IPR036388">
    <property type="entry name" value="WH-like_DNA-bd_sf"/>
</dbReference>
<comment type="caution">
    <text evidence="4">The sequence shown here is derived from an EMBL/GenBank/DDBJ whole genome shotgun (WGS) entry which is preliminary data.</text>
</comment>
<dbReference type="PANTHER" id="PTHR16305:SF35">
    <property type="entry name" value="TRANSCRIPTIONAL ACTIVATOR DOMAIN"/>
    <property type="match status" value="1"/>
</dbReference>
<dbReference type="GO" id="GO:0003677">
    <property type="term" value="F:DNA binding"/>
    <property type="evidence" value="ECO:0007669"/>
    <property type="project" value="InterPro"/>
</dbReference>
<protein>
    <recommendedName>
        <fullName evidence="3">HTH luxR-type domain-containing protein</fullName>
    </recommendedName>
</protein>
<dbReference type="OrthoDB" id="134712at2"/>
<dbReference type="GO" id="GO:0005737">
    <property type="term" value="C:cytoplasm"/>
    <property type="evidence" value="ECO:0007669"/>
    <property type="project" value="TreeGrafter"/>
</dbReference>
<dbReference type="Proteomes" id="UP000291144">
    <property type="component" value="Unassembled WGS sequence"/>
</dbReference>
<dbReference type="SUPFAM" id="SSF46894">
    <property type="entry name" value="C-terminal effector domain of the bipartite response regulators"/>
    <property type="match status" value="1"/>
</dbReference>
<dbReference type="PANTHER" id="PTHR16305">
    <property type="entry name" value="TESTICULAR SOLUBLE ADENYLYL CYCLASE"/>
    <property type="match status" value="1"/>
</dbReference>
<feature type="domain" description="HTH luxR-type" evidence="3">
    <location>
        <begin position="790"/>
        <end position="855"/>
    </location>
</feature>
<dbReference type="GO" id="GO:0005524">
    <property type="term" value="F:ATP binding"/>
    <property type="evidence" value="ECO:0007669"/>
    <property type="project" value="UniProtKB-KW"/>
</dbReference>
<dbReference type="AlphaFoldDB" id="A0A4R0K6B9"/>
<sequence length="862" mass="93538">MVMAIASRRPTVLVVDDVQWADPASHDAITYLVAGFRSQRLAVLATYRDEELAAGHPLHSWLADLTRLPSVSSLRLNRLSRDDTEEQLALLLGGRPHPRLIADVIRRSDGNPYLSELLVGGATLADDGLPAELPTELAGALLGAWHRLSARAREVTRMLAVGGRPVLIDDLTEVAAARGIGAEDVVAALVEATDSGICVALGAEMCWFRHPLLADVLYGTFVPGEAGPIHAAWAKALESRSRSGIDEVRRQGDLALHYQGAGDPESCLEASLRAADLARDVRALREEALHLSRAARLWPTVHRGDAKRVGQELDLLERAAGAHRLAGDDESIFTAWNRAHDLVDERADPLRASWIIRRRSFSARSTGRATGEPVHELERAVELARACADSREYADALADLSESHTFMNAPDVARRYAEQAVQAAHRSGSTEALTHAYRARALAFIREDRSDRDSAECLRFARMTDDPSLLEDARMVRSDYLEARGRVAESTELMAEGLSDVLGAGALSGVSGLTRVLACQLLMFGRFEEAGHVIRQGLALADGPERTADVRLAAALLSTRRGELEVARLHVQRAKQAIPDLEDRPGLVAPPILAEYLVAAGHPDQALDMLTRTLAVQSVDPRVADEMLMWGARAAADMAQDARDRHDGDRATTARTALDHLVALRNDLPPRPFEVLVAEDRVQPAMETLFNAETRRCNGKTDASSTWQKAVASCEAAGLQWEQMIAAWRWAQALLDEGAGPSTVAAPLRTVHQFATASEAHPLQRQAAGLAALGKISLEEPAPTQQRDALPAPFAALTQRELEVLSYLIAGRTYAEIADALFISKKTVSAHVSNLLRKTGTSSRQDVSALALRLGRPTVNQD</sequence>
<dbReference type="PROSITE" id="PS00622">
    <property type="entry name" value="HTH_LUXR_1"/>
    <property type="match status" value="1"/>
</dbReference>
<reference evidence="4 5" key="1">
    <citation type="submission" date="2019-02" db="EMBL/GenBank/DDBJ databases">
        <title>Kribbella capetownensis sp. nov. and Kribbella speibonae sp. nov., isolated from soil.</title>
        <authorList>
            <person name="Curtis S.M."/>
            <person name="Norton I."/>
            <person name="Everest G.J."/>
            <person name="Meyers P.R."/>
        </authorList>
    </citation>
    <scope>NUCLEOTIDE SEQUENCE [LARGE SCALE GENOMIC DNA]</scope>
    <source>
        <strain evidence="4 5">NRRL B-24813</strain>
    </source>
</reference>
<dbReference type="GO" id="GO:0004016">
    <property type="term" value="F:adenylate cyclase activity"/>
    <property type="evidence" value="ECO:0007669"/>
    <property type="project" value="TreeGrafter"/>
</dbReference>
<dbReference type="InterPro" id="IPR000792">
    <property type="entry name" value="Tscrpt_reg_LuxR_C"/>
</dbReference>
<dbReference type="Pfam" id="PF00196">
    <property type="entry name" value="GerE"/>
    <property type="match status" value="1"/>
</dbReference>
<dbReference type="SMART" id="SM00421">
    <property type="entry name" value="HTH_LUXR"/>
    <property type="match status" value="1"/>
</dbReference>
<dbReference type="Gene3D" id="1.10.10.10">
    <property type="entry name" value="Winged helix-like DNA-binding domain superfamily/Winged helix DNA-binding domain"/>
    <property type="match status" value="1"/>
</dbReference>
<dbReference type="InterPro" id="IPR011990">
    <property type="entry name" value="TPR-like_helical_dom_sf"/>
</dbReference>
<dbReference type="SUPFAM" id="SSF48452">
    <property type="entry name" value="TPR-like"/>
    <property type="match status" value="2"/>
</dbReference>
<dbReference type="CDD" id="cd06170">
    <property type="entry name" value="LuxR_C_like"/>
    <property type="match status" value="1"/>
</dbReference>
<evidence type="ECO:0000259" key="3">
    <source>
        <dbReference type="PROSITE" id="PS50043"/>
    </source>
</evidence>
<name>A0A4R0K6B9_9ACTN</name>
<evidence type="ECO:0000313" key="4">
    <source>
        <dbReference type="EMBL" id="TCC54384.1"/>
    </source>
</evidence>
<dbReference type="InterPro" id="IPR016032">
    <property type="entry name" value="Sig_transdc_resp-reg_C-effctor"/>
</dbReference>
<accession>A0A4R0K6B9</accession>
<dbReference type="GO" id="GO:0006355">
    <property type="term" value="P:regulation of DNA-templated transcription"/>
    <property type="evidence" value="ECO:0007669"/>
    <property type="project" value="InterPro"/>
</dbReference>
<dbReference type="EMBL" id="SJKB01000019">
    <property type="protein sequence ID" value="TCC54384.1"/>
    <property type="molecule type" value="Genomic_DNA"/>
</dbReference>
<dbReference type="PRINTS" id="PR00038">
    <property type="entry name" value="HTHLUXR"/>
</dbReference>
<keyword evidence="1" id="KW-0547">Nucleotide-binding</keyword>